<name>A0A6J4K1E6_9CHLR</name>
<keyword evidence="3" id="KW-0663">Pyridoxal phosphate</keyword>
<dbReference type="Gene3D" id="3.90.1150.10">
    <property type="entry name" value="Aspartate Aminotransferase, domain 1"/>
    <property type="match status" value="1"/>
</dbReference>
<dbReference type="EMBL" id="CADCTK010000993">
    <property type="protein sequence ID" value="CAA9292815.1"/>
    <property type="molecule type" value="Genomic_DNA"/>
</dbReference>
<dbReference type="NCBIfam" id="NF041359">
    <property type="entry name" value="GntG_guanitoxin"/>
    <property type="match status" value="1"/>
</dbReference>
<evidence type="ECO:0000256" key="3">
    <source>
        <dbReference type="ARBA" id="ARBA00022898"/>
    </source>
</evidence>
<evidence type="ECO:0000256" key="5">
    <source>
        <dbReference type="PIRSR" id="PIRSR017617-1"/>
    </source>
</evidence>
<reference evidence="7" key="1">
    <citation type="submission" date="2020-02" db="EMBL/GenBank/DDBJ databases">
        <authorList>
            <person name="Meier V. D."/>
        </authorList>
    </citation>
    <scope>NUCLEOTIDE SEQUENCE</scope>
    <source>
        <strain evidence="7">AVDCRST_MAG26</strain>
    </source>
</reference>
<dbReference type="PANTHER" id="PTHR48097:SF9">
    <property type="entry name" value="L-THREONINE ALDOLASE"/>
    <property type="match status" value="1"/>
</dbReference>
<dbReference type="Gene3D" id="3.40.640.10">
    <property type="entry name" value="Type I PLP-dependent aspartate aminotransferase-like (Major domain)"/>
    <property type="match status" value="1"/>
</dbReference>
<proteinExistence type="inferred from homology"/>
<dbReference type="GO" id="GO:0006567">
    <property type="term" value="P:L-threonine catabolic process"/>
    <property type="evidence" value="ECO:0007669"/>
    <property type="project" value="TreeGrafter"/>
</dbReference>
<evidence type="ECO:0000259" key="6">
    <source>
        <dbReference type="Pfam" id="PF01212"/>
    </source>
</evidence>
<dbReference type="InterPro" id="IPR015422">
    <property type="entry name" value="PyrdxlP-dep_Trfase_small"/>
</dbReference>
<dbReference type="InterPro" id="IPR015424">
    <property type="entry name" value="PyrdxlP-dep_Trfase"/>
</dbReference>
<evidence type="ECO:0000256" key="4">
    <source>
        <dbReference type="ARBA" id="ARBA00023239"/>
    </source>
</evidence>
<dbReference type="SUPFAM" id="SSF53383">
    <property type="entry name" value="PLP-dependent transferases"/>
    <property type="match status" value="1"/>
</dbReference>
<comment type="similarity">
    <text evidence="2">Belongs to the threonine aldolase family.</text>
</comment>
<dbReference type="PIRSF" id="PIRSF017617">
    <property type="entry name" value="Thr_aldolase"/>
    <property type="match status" value="1"/>
</dbReference>
<dbReference type="CDD" id="cd06502">
    <property type="entry name" value="TA_like"/>
    <property type="match status" value="1"/>
</dbReference>
<dbReference type="FunFam" id="3.90.1150.10:FF:000041">
    <property type="entry name" value="Low-specificity L-threonine aldolase"/>
    <property type="match status" value="1"/>
</dbReference>
<dbReference type="InterPro" id="IPR015421">
    <property type="entry name" value="PyrdxlP-dep_Trfase_major"/>
</dbReference>
<dbReference type="GO" id="GO:0008732">
    <property type="term" value="F:L-allo-threonine aldolase activity"/>
    <property type="evidence" value="ECO:0007669"/>
    <property type="project" value="TreeGrafter"/>
</dbReference>
<dbReference type="AlphaFoldDB" id="A0A6J4K1E6"/>
<protein>
    <submittedName>
        <fullName evidence="7">Low-specificity L-threonine aldolase</fullName>
        <ecNumber evidence="7">4.1.2.48</ecNumber>
    </submittedName>
</protein>
<dbReference type="FunFam" id="3.40.640.10:FF:000030">
    <property type="entry name" value="Low-specificity L-threonine aldolase"/>
    <property type="match status" value="1"/>
</dbReference>
<dbReference type="EC" id="4.1.2.48" evidence="7"/>
<feature type="domain" description="Aromatic amino acid beta-eliminating lyase/threonine aldolase" evidence="6">
    <location>
        <begin position="12"/>
        <end position="296"/>
    </location>
</feature>
<gene>
    <name evidence="7" type="ORF">AVDCRST_MAG26-4232</name>
</gene>
<keyword evidence="4 7" id="KW-0456">Lyase</keyword>
<dbReference type="NCBIfam" id="NF007825">
    <property type="entry name" value="PRK10534.1"/>
    <property type="match status" value="1"/>
</dbReference>
<dbReference type="Pfam" id="PF01212">
    <property type="entry name" value="Beta_elim_lyase"/>
    <property type="match status" value="1"/>
</dbReference>
<accession>A0A6J4K1E6</accession>
<dbReference type="PANTHER" id="PTHR48097">
    <property type="entry name" value="L-THREONINE ALDOLASE-RELATED"/>
    <property type="match status" value="1"/>
</dbReference>
<evidence type="ECO:0000313" key="7">
    <source>
        <dbReference type="EMBL" id="CAA9292815.1"/>
    </source>
</evidence>
<comment type="cofactor">
    <cofactor evidence="1">
        <name>pyridoxal 5'-phosphate</name>
        <dbReference type="ChEBI" id="CHEBI:597326"/>
    </cofactor>
</comment>
<evidence type="ECO:0000256" key="1">
    <source>
        <dbReference type="ARBA" id="ARBA00001933"/>
    </source>
</evidence>
<dbReference type="InterPro" id="IPR001597">
    <property type="entry name" value="ArAA_b-elim_lyase/Thr_aldolase"/>
</dbReference>
<dbReference type="GO" id="GO:0005829">
    <property type="term" value="C:cytosol"/>
    <property type="evidence" value="ECO:0007669"/>
    <property type="project" value="TreeGrafter"/>
</dbReference>
<dbReference type="InterPro" id="IPR023603">
    <property type="entry name" value="Low_specificity_L-TA-like"/>
</dbReference>
<organism evidence="7">
    <name type="scientific">uncultured Chloroflexia bacterium</name>
    <dbReference type="NCBI Taxonomy" id="1672391"/>
    <lineage>
        <taxon>Bacteria</taxon>
        <taxon>Bacillati</taxon>
        <taxon>Chloroflexota</taxon>
        <taxon>Chloroflexia</taxon>
        <taxon>environmental samples</taxon>
    </lineage>
</organism>
<evidence type="ECO:0000256" key="2">
    <source>
        <dbReference type="ARBA" id="ARBA00006966"/>
    </source>
</evidence>
<feature type="modified residue" description="N6-(pyridoxal phosphate)lysine" evidence="5">
    <location>
        <position position="210"/>
    </location>
</feature>
<dbReference type="GO" id="GO:0006545">
    <property type="term" value="P:glycine biosynthetic process"/>
    <property type="evidence" value="ECO:0007669"/>
    <property type="project" value="TreeGrafter"/>
</dbReference>
<sequence length="355" mass="37549">MLQFAPVTHILDLRSDTVTRPTPEMREAMARADVGDDVYGEDPTVNRLQELAAEMLGKEAALFVASGTMGNLVSLLAHCGRGDEVIVGDEAHIFRYEQGGASALGGIAYHLVRTAETGELPLEAIRTAFRDPRDSHQPPTAAICLENTHNRSGGRVLSLAYHQAVKALADERGVPVHLDGARLPNAAVALGVPIRDITAHVTTVQLDLSKGLAAPVGGVVAGPRAFIARAHRARKVVGGGMRQAGVIAAAGILALEQMVDRLAEDHDNARVLAAGLAEIPQVAINPATVDTNIVIFRLRDSAWSPAGLIAALREAGVLIGGFGDDRLRMVTHYGISRSDVDTALGVLRHVFSRVA</sequence>